<protein>
    <recommendedName>
        <fullName evidence="4">Secreted protein</fullName>
    </recommendedName>
</protein>
<gene>
    <name evidence="2" type="ORF">NPIL_533941</name>
</gene>
<dbReference type="AlphaFoldDB" id="A0A8X6TWP0"/>
<feature type="signal peptide" evidence="1">
    <location>
        <begin position="1"/>
        <end position="18"/>
    </location>
</feature>
<keyword evidence="3" id="KW-1185">Reference proteome</keyword>
<evidence type="ECO:0008006" key="4">
    <source>
        <dbReference type="Google" id="ProtNLM"/>
    </source>
</evidence>
<accession>A0A8X6TWP0</accession>
<keyword evidence="1" id="KW-0732">Signal</keyword>
<evidence type="ECO:0000313" key="2">
    <source>
        <dbReference type="EMBL" id="GFT54444.1"/>
    </source>
</evidence>
<sequence length="82" mass="9140">MPWARVVMLSPLTNLLSSLYVSKGGIRPYKVTRCRDKSGFGRIQISFYRGQSPLRAVYFEVAAGDGNCLLAAKSKEVRGRFP</sequence>
<dbReference type="Proteomes" id="UP000887013">
    <property type="component" value="Unassembled WGS sequence"/>
</dbReference>
<comment type="caution">
    <text evidence="2">The sequence shown here is derived from an EMBL/GenBank/DDBJ whole genome shotgun (WGS) entry which is preliminary data.</text>
</comment>
<reference evidence="2" key="1">
    <citation type="submission" date="2020-08" db="EMBL/GenBank/DDBJ databases">
        <title>Multicomponent nature underlies the extraordinary mechanical properties of spider dragline silk.</title>
        <authorList>
            <person name="Kono N."/>
            <person name="Nakamura H."/>
            <person name="Mori M."/>
            <person name="Yoshida Y."/>
            <person name="Ohtoshi R."/>
            <person name="Malay A.D."/>
            <person name="Moran D.A.P."/>
            <person name="Tomita M."/>
            <person name="Numata K."/>
            <person name="Arakawa K."/>
        </authorList>
    </citation>
    <scope>NUCLEOTIDE SEQUENCE</scope>
</reference>
<evidence type="ECO:0000256" key="1">
    <source>
        <dbReference type="SAM" id="SignalP"/>
    </source>
</evidence>
<feature type="chain" id="PRO_5036475399" description="Secreted protein" evidence="1">
    <location>
        <begin position="19"/>
        <end position="82"/>
    </location>
</feature>
<organism evidence="2 3">
    <name type="scientific">Nephila pilipes</name>
    <name type="common">Giant wood spider</name>
    <name type="synonym">Nephila maculata</name>
    <dbReference type="NCBI Taxonomy" id="299642"/>
    <lineage>
        <taxon>Eukaryota</taxon>
        <taxon>Metazoa</taxon>
        <taxon>Ecdysozoa</taxon>
        <taxon>Arthropoda</taxon>
        <taxon>Chelicerata</taxon>
        <taxon>Arachnida</taxon>
        <taxon>Araneae</taxon>
        <taxon>Araneomorphae</taxon>
        <taxon>Entelegynae</taxon>
        <taxon>Araneoidea</taxon>
        <taxon>Nephilidae</taxon>
        <taxon>Nephila</taxon>
    </lineage>
</organism>
<name>A0A8X6TWP0_NEPPI</name>
<proteinExistence type="predicted"/>
<evidence type="ECO:0000313" key="3">
    <source>
        <dbReference type="Proteomes" id="UP000887013"/>
    </source>
</evidence>
<dbReference type="EMBL" id="BMAW01066305">
    <property type="protein sequence ID" value="GFT54444.1"/>
    <property type="molecule type" value="Genomic_DNA"/>
</dbReference>